<protein>
    <submittedName>
        <fullName evidence="1">DUF4242 domain-containing protein</fullName>
    </submittedName>
</protein>
<evidence type="ECO:0000313" key="2">
    <source>
        <dbReference type="Proteomes" id="UP001328733"/>
    </source>
</evidence>
<sequence>MTLYLIESGLKERTTEEVGEILERIATFALKSNGELIEAQIGEDRERLFLILEAIDRPSVQQILEIGGLTPDLVKEARLVGQDLASVRERKDKANYLVQWNLPAGLTMDAYLQRKAEKTPLYAKVPEVSFERTYVCEDLSKCLCFYDSPDEAGVKRAREAVGAPIDSLTPIRKVH</sequence>
<keyword evidence="2" id="KW-1185">Reference proteome</keyword>
<dbReference type="Pfam" id="PF14026">
    <property type="entry name" value="SCO4226-like"/>
    <property type="match status" value="1"/>
</dbReference>
<gene>
    <name evidence="1" type="ORF">V0288_11595</name>
</gene>
<evidence type="ECO:0000313" key="1">
    <source>
        <dbReference type="EMBL" id="MEG3437763.1"/>
    </source>
</evidence>
<accession>A0AAW9QVT4</accession>
<proteinExistence type="predicted"/>
<reference evidence="1 2" key="1">
    <citation type="submission" date="2024-01" db="EMBL/GenBank/DDBJ databases">
        <title>Genomic insights into the taxonomy and metabolism of the cyanobacterium Pannus brasiliensis CCIBt3594.</title>
        <authorList>
            <person name="Machado M."/>
            <person name="Botero N.B."/>
            <person name="Andreote A.P.D."/>
            <person name="Feitosa A.M.T."/>
            <person name="Popin R."/>
            <person name="Sivonen K."/>
            <person name="Fiore M.F."/>
        </authorList>
    </citation>
    <scope>NUCLEOTIDE SEQUENCE [LARGE SCALE GENOMIC DNA]</scope>
    <source>
        <strain evidence="1 2">CCIBt3594</strain>
    </source>
</reference>
<dbReference type="Proteomes" id="UP001328733">
    <property type="component" value="Unassembled WGS sequence"/>
</dbReference>
<dbReference type="EMBL" id="JBAFSM010000019">
    <property type="protein sequence ID" value="MEG3437763.1"/>
    <property type="molecule type" value="Genomic_DNA"/>
</dbReference>
<organism evidence="1 2">
    <name type="scientific">Pannus brasiliensis CCIBt3594</name>
    <dbReference type="NCBI Taxonomy" id="1427578"/>
    <lineage>
        <taxon>Bacteria</taxon>
        <taxon>Bacillati</taxon>
        <taxon>Cyanobacteriota</taxon>
        <taxon>Cyanophyceae</taxon>
        <taxon>Oscillatoriophycideae</taxon>
        <taxon>Chroococcales</taxon>
        <taxon>Microcystaceae</taxon>
        <taxon>Pannus</taxon>
    </lineage>
</organism>
<name>A0AAW9QVT4_9CHRO</name>
<dbReference type="InterPro" id="IPR025336">
    <property type="entry name" value="SCO4226-like"/>
</dbReference>
<dbReference type="AlphaFoldDB" id="A0AAW9QVT4"/>
<comment type="caution">
    <text evidence="1">The sequence shown here is derived from an EMBL/GenBank/DDBJ whole genome shotgun (WGS) entry which is preliminary data.</text>
</comment>
<dbReference type="RefSeq" id="WP_332865245.1">
    <property type="nucleotide sequence ID" value="NZ_JBAFSM010000019.1"/>
</dbReference>